<dbReference type="AlphaFoldDB" id="A0AAD6NKY9"/>
<evidence type="ECO:0000313" key="2">
    <source>
        <dbReference type="EMBL" id="KAJ6262057.1"/>
    </source>
</evidence>
<feature type="region of interest" description="Disordered" evidence="1">
    <location>
        <begin position="1"/>
        <end position="20"/>
    </location>
</feature>
<proteinExistence type="predicted"/>
<evidence type="ECO:0000313" key="3">
    <source>
        <dbReference type="Proteomes" id="UP001221413"/>
    </source>
</evidence>
<keyword evidence="3" id="KW-1185">Reference proteome</keyword>
<protein>
    <submittedName>
        <fullName evidence="2">Uncharacterized protein</fullName>
    </submittedName>
</protein>
<dbReference type="Proteomes" id="UP001221413">
    <property type="component" value="Unassembled WGS sequence"/>
</dbReference>
<name>A0AAD6NKY9_DREDA</name>
<accession>A0AAD6NKY9</accession>
<evidence type="ECO:0000256" key="1">
    <source>
        <dbReference type="SAM" id="MobiDB-lite"/>
    </source>
</evidence>
<sequence>MAAALDAQHQAAGKRMAHKTSDISQGGRCIIDGIREGGVRGRGRGALLQPHSDSQHLARFRNFKPSNHFPIYCRDGKLQLSAAADGFP</sequence>
<dbReference type="EMBL" id="JAQGDS010000003">
    <property type="protein sequence ID" value="KAJ6262057.1"/>
    <property type="molecule type" value="Genomic_DNA"/>
</dbReference>
<comment type="caution">
    <text evidence="2">The sequence shown here is derived from an EMBL/GenBank/DDBJ whole genome shotgun (WGS) entry which is preliminary data.</text>
</comment>
<feature type="compositionally biased region" description="Low complexity" evidence="1">
    <location>
        <begin position="1"/>
        <end position="11"/>
    </location>
</feature>
<organism evidence="2 3">
    <name type="scientific">Drechslerella dactyloides</name>
    <name type="common">Nematode-trapping fungus</name>
    <name type="synonym">Arthrobotrys dactyloides</name>
    <dbReference type="NCBI Taxonomy" id="74499"/>
    <lineage>
        <taxon>Eukaryota</taxon>
        <taxon>Fungi</taxon>
        <taxon>Dikarya</taxon>
        <taxon>Ascomycota</taxon>
        <taxon>Pezizomycotina</taxon>
        <taxon>Orbiliomycetes</taxon>
        <taxon>Orbiliales</taxon>
        <taxon>Orbiliaceae</taxon>
        <taxon>Drechslerella</taxon>
    </lineage>
</organism>
<reference evidence="2" key="1">
    <citation type="submission" date="2023-01" db="EMBL/GenBank/DDBJ databases">
        <title>The chitinases involved in constricting ring structure development in the nematode-trapping fungus Drechslerella dactyloides.</title>
        <authorList>
            <person name="Wang R."/>
            <person name="Zhang L."/>
            <person name="Tang P."/>
            <person name="Li S."/>
            <person name="Liang L."/>
        </authorList>
    </citation>
    <scope>NUCLEOTIDE SEQUENCE</scope>
    <source>
        <strain evidence="2">YMF1.00031</strain>
    </source>
</reference>
<gene>
    <name evidence="2" type="ORF">Dda_2860</name>
</gene>